<dbReference type="GO" id="GO:0032259">
    <property type="term" value="P:methylation"/>
    <property type="evidence" value="ECO:0007669"/>
    <property type="project" value="UniProtKB-KW"/>
</dbReference>
<organism evidence="5 6">
    <name type="scientific">Pseudomaricurvus hydrocarbonicus</name>
    <dbReference type="NCBI Taxonomy" id="1470433"/>
    <lineage>
        <taxon>Bacteria</taxon>
        <taxon>Pseudomonadati</taxon>
        <taxon>Pseudomonadota</taxon>
        <taxon>Gammaproteobacteria</taxon>
        <taxon>Cellvibrionales</taxon>
        <taxon>Cellvibrionaceae</taxon>
        <taxon>Pseudomaricurvus</taxon>
    </lineage>
</organism>
<feature type="binding site" evidence="2">
    <location>
        <position position="67"/>
    </location>
    <ligand>
        <name>S-adenosyl-L-methionine</name>
        <dbReference type="ChEBI" id="CHEBI:59789"/>
    </ligand>
</feature>
<feature type="binding site" evidence="2">
    <location>
        <position position="193"/>
    </location>
    <ligand>
        <name>S-adenosyl-L-methionine</name>
        <dbReference type="ChEBI" id="CHEBI:59789"/>
    </ligand>
</feature>
<protein>
    <submittedName>
        <fullName evidence="5">Methyltransferase domain-containing protein</fullName>
    </submittedName>
</protein>
<feature type="binding site" evidence="1">
    <location>
        <position position="21"/>
    </location>
    <ligand>
        <name>Zn(2+)</name>
        <dbReference type="ChEBI" id="CHEBI:29105"/>
    </ligand>
</feature>
<keyword evidence="6" id="KW-1185">Reference proteome</keyword>
<keyword evidence="5" id="KW-0808">Transferase</keyword>
<reference evidence="5" key="1">
    <citation type="submission" date="2020-03" db="EMBL/GenBank/DDBJ databases">
        <authorList>
            <person name="Guo F."/>
        </authorList>
    </citation>
    <scope>NUCLEOTIDE SEQUENCE</scope>
    <source>
        <strain evidence="5">JCM 30134</strain>
    </source>
</reference>
<dbReference type="PIRSF" id="PIRSF018249">
    <property type="entry name" value="MyrA_prd"/>
    <property type="match status" value="1"/>
</dbReference>
<evidence type="ECO:0000313" key="6">
    <source>
        <dbReference type="Proteomes" id="UP000787472"/>
    </source>
</evidence>
<dbReference type="GO" id="GO:0008168">
    <property type="term" value="F:methyltransferase activity"/>
    <property type="evidence" value="ECO:0007669"/>
    <property type="project" value="UniProtKB-KW"/>
</dbReference>
<dbReference type="RefSeq" id="WP_167191606.1">
    <property type="nucleotide sequence ID" value="NZ_JAAONZ010000023.1"/>
</dbReference>
<keyword evidence="5" id="KW-0489">Methyltransferase</keyword>
<evidence type="ECO:0000256" key="1">
    <source>
        <dbReference type="PIRSR" id="PIRSR018249-1"/>
    </source>
</evidence>
<dbReference type="SUPFAM" id="SSF53335">
    <property type="entry name" value="S-adenosyl-L-methionine-dependent methyltransferases"/>
    <property type="match status" value="1"/>
</dbReference>
<keyword evidence="2" id="KW-0949">S-adenosyl-L-methionine</keyword>
<name>A0A9E5T209_9GAMM</name>
<dbReference type="InterPro" id="IPR029063">
    <property type="entry name" value="SAM-dependent_MTases_sf"/>
</dbReference>
<accession>A0A9E5T209</accession>
<gene>
    <name evidence="5" type="ORF">G8770_20880</name>
</gene>
<dbReference type="Gene3D" id="3.40.50.150">
    <property type="entry name" value="Vaccinia Virus protein VP39"/>
    <property type="match status" value="1"/>
</dbReference>
<proteinExistence type="predicted"/>
<evidence type="ECO:0000259" key="4">
    <source>
        <dbReference type="Pfam" id="PF21302"/>
    </source>
</evidence>
<sequence>MIWACPLCRSKLTLDQNGAFCDAGHRFDRAKQGYLHLLPAHQKRSSAPGDDRQMLLQRREFLQAGFYLPLANLLQEQWLKLLHRRAEQVSPAMTLLDCGCGEGYYLHQLQAVSKSGSGDVCFYGIDISKEAAKLSARELPEAEIAVASGFQLPVQSGSVGLLLRVFAPGDSAEVARVLRSDGEFWRVVPGPDHLLELKQSLYQQVKRHELPVAPDGFELVEQIDLRFTMALDSNRAVLQLLQMTPFVWRGSVEGKKSLQALDSLEVTAEFMLQKYRLSKLDRLVEPDLKATAAVDFS</sequence>
<dbReference type="GO" id="GO:0046872">
    <property type="term" value="F:metal ion binding"/>
    <property type="evidence" value="ECO:0007669"/>
    <property type="project" value="UniProtKB-KW"/>
</dbReference>
<evidence type="ECO:0000256" key="2">
    <source>
        <dbReference type="PIRSR" id="PIRSR018249-2"/>
    </source>
</evidence>
<dbReference type="InterPro" id="IPR048647">
    <property type="entry name" value="RlmA_N"/>
</dbReference>
<dbReference type="PANTHER" id="PTHR43460">
    <property type="entry name" value="METHYLTRANSFERASE"/>
    <property type="match status" value="1"/>
</dbReference>
<dbReference type="InterPro" id="IPR016718">
    <property type="entry name" value="rRNA_m1G-MeTrfase_A_prd"/>
</dbReference>
<dbReference type="AlphaFoldDB" id="A0A9E5T209"/>
<feature type="domain" description="Methyltransferase" evidence="3">
    <location>
        <begin position="91"/>
        <end position="137"/>
    </location>
</feature>
<feature type="binding site" evidence="1">
    <location>
        <position position="25"/>
    </location>
    <ligand>
        <name>Zn(2+)</name>
        <dbReference type="ChEBI" id="CHEBI:29105"/>
    </ligand>
</feature>
<dbReference type="Pfam" id="PF21302">
    <property type="entry name" value="Zn_ribbon_RlmA"/>
    <property type="match status" value="1"/>
</dbReference>
<comment type="caution">
    <text evidence="5">The sequence shown here is derived from an EMBL/GenBank/DDBJ whole genome shotgun (WGS) entry which is preliminary data.</text>
</comment>
<dbReference type="InterPro" id="IPR025714">
    <property type="entry name" value="Methyltranfer_dom"/>
</dbReference>
<feature type="binding site" evidence="1">
    <location>
        <position position="8"/>
    </location>
    <ligand>
        <name>Zn(2+)</name>
        <dbReference type="ChEBI" id="CHEBI:29105"/>
    </ligand>
</feature>
<dbReference type="Pfam" id="PF13847">
    <property type="entry name" value="Methyltransf_31"/>
    <property type="match status" value="1"/>
</dbReference>
<evidence type="ECO:0000313" key="5">
    <source>
        <dbReference type="EMBL" id="NHO68010.1"/>
    </source>
</evidence>
<dbReference type="PANTHER" id="PTHR43460:SF1">
    <property type="entry name" value="METHYLTRANSFERASE TYPE 11 DOMAIN-CONTAINING PROTEIN"/>
    <property type="match status" value="1"/>
</dbReference>
<dbReference type="Proteomes" id="UP000787472">
    <property type="component" value="Unassembled WGS sequence"/>
</dbReference>
<keyword evidence="1" id="KW-0862">Zinc</keyword>
<feature type="binding site" evidence="2">
    <location>
        <begin position="102"/>
        <end position="103"/>
    </location>
    <ligand>
        <name>S-adenosyl-L-methionine</name>
        <dbReference type="ChEBI" id="CHEBI:59789"/>
    </ligand>
</feature>
<feature type="domain" description="23S rRNA (guanine(745)-N(1))-methyltransferase N-terminal" evidence="4">
    <location>
        <begin position="4"/>
        <end position="45"/>
    </location>
</feature>
<keyword evidence="1" id="KW-0479">Metal-binding</keyword>
<feature type="binding site" evidence="1">
    <location>
        <position position="5"/>
    </location>
    <ligand>
        <name>Zn(2+)</name>
        <dbReference type="ChEBI" id="CHEBI:29105"/>
    </ligand>
</feature>
<dbReference type="EMBL" id="JAAONZ010000023">
    <property type="protein sequence ID" value="NHO68010.1"/>
    <property type="molecule type" value="Genomic_DNA"/>
</dbReference>
<evidence type="ECO:0000259" key="3">
    <source>
        <dbReference type="Pfam" id="PF13847"/>
    </source>
</evidence>
<dbReference type="InterPro" id="IPR052939">
    <property type="entry name" value="23S_rRNA_MeTrnsfrase_RlmA"/>
</dbReference>